<reference evidence="2 3" key="1">
    <citation type="submission" date="2013-11" db="EMBL/GenBank/DDBJ databases">
        <title>The Damaraland mole rat (Fukomys damarensis) genome and evolution of African mole rats.</title>
        <authorList>
            <person name="Gladyshev V.N."/>
            <person name="Fang X."/>
        </authorList>
    </citation>
    <scope>NUCLEOTIDE SEQUENCE [LARGE SCALE GENOMIC DNA]</scope>
    <source>
        <tissue evidence="2">Liver</tissue>
    </source>
</reference>
<feature type="region of interest" description="Disordered" evidence="1">
    <location>
        <begin position="22"/>
        <end position="57"/>
    </location>
</feature>
<proteinExistence type="predicted"/>
<gene>
    <name evidence="2" type="ORF">H920_15197</name>
</gene>
<protein>
    <submittedName>
        <fullName evidence="2">Uncharacterized protein</fullName>
    </submittedName>
</protein>
<evidence type="ECO:0000256" key="1">
    <source>
        <dbReference type="SAM" id="MobiDB-lite"/>
    </source>
</evidence>
<feature type="compositionally biased region" description="Basic and acidic residues" evidence="1">
    <location>
        <begin position="32"/>
        <end position="56"/>
    </location>
</feature>
<evidence type="ECO:0000313" key="2">
    <source>
        <dbReference type="EMBL" id="KFO23437.1"/>
    </source>
</evidence>
<sequence>MGGKPLDSTIICLGAEEKAHECTHEWPNSSTDSKRNIQKAEEWEGTGDGKEKHSDSLDPALRDCWLLPKVKMTIRGKRLELIQDMEAATTAQLDTVRKEDSRAAAESSRHDKKESIMAMFNRYSEMYFYMEKSDDFSCYFCEIDL</sequence>
<organism evidence="2 3">
    <name type="scientific">Fukomys damarensis</name>
    <name type="common">Damaraland mole rat</name>
    <name type="synonym">Cryptomys damarensis</name>
    <dbReference type="NCBI Taxonomy" id="885580"/>
    <lineage>
        <taxon>Eukaryota</taxon>
        <taxon>Metazoa</taxon>
        <taxon>Chordata</taxon>
        <taxon>Craniata</taxon>
        <taxon>Vertebrata</taxon>
        <taxon>Euteleostomi</taxon>
        <taxon>Mammalia</taxon>
        <taxon>Eutheria</taxon>
        <taxon>Euarchontoglires</taxon>
        <taxon>Glires</taxon>
        <taxon>Rodentia</taxon>
        <taxon>Hystricomorpha</taxon>
        <taxon>Bathyergidae</taxon>
        <taxon>Fukomys</taxon>
    </lineage>
</organism>
<evidence type="ECO:0000313" key="3">
    <source>
        <dbReference type="Proteomes" id="UP000028990"/>
    </source>
</evidence>
<name>A0A091CXI9_FUKDA</name>
<dbReference type="Proteomes" id="UP000028990">
    <property type="component" value="Unassembled WGS sequence"/>
</dbReference>
<dbReference type="AlphaFoldDB" id="A0A091CXI9"/>
<dbReference type="EMBL" id="KN123763">
    <property type="protein sequence ID" value="KFO23437.1"/>
    <property type="molecule type" value="Genomic_DNA"/>
</dbReference>
<accession>A0A091CXI9</accession>
<keyword evidence="3" id="KW-1185">Reference proteome</keyword>